<organism evidence="1">
    <name type="scientific">viral metagenome</name>
    <dbReference type="NCBI Taxonomy" id="1070528"/>
    <lineage>
        <taxon>unclassified sequences</taxon>
        <taxon>metagenomes</taxon>
        <taxon>organismal metagenomes</taxon>
    </lineage>
</organism>
<accession>A0A6M3M1V0</accession>
<evidence type="ECO:0000313" key="1">
    <source>
        <dbReference type="EMBL" id="QJB01557.1"/>
    </source>
</evidence>
<name>A0A6M3M1V0_9ZZZZ</name>
<gene>
    <name evidence="1" type="ORF">MM171B02396_0004</name>
</gene>
<dbReference type="EMBL" id="MT143714">
    <property type="protein sequence ID" value="QJB01557.1"/>
    <property type="molecule type" value="Genomic_DNA"/>
</dbReference>
<proteinExistence type="predicted"/>
<protein>
    <submittedName>
        <fullName evidence="1">Uncharacterized protein</fullName>
    </submittedName>
</protein>
<sequence>MTENYIVDLFESLKQIRRVQLREKTDADHINELVHDLYNYQKEYDESEKINFNYPFFVGMMFETIGKLKDYID</sequence>
<dbReference type="AlphaFoldDB" id="A0A6M3M1V0"/>
<reference evidence="1" key="1">
    <citation type="submission" date="2020-03" db="EMBL/GenBank/DDBJ databases">
        <title>The deep terrestrial virosphere.</title>
        <authorList>
            <person name="Holmfeldt K."/>
            <person name="Nilsson E."/>
            <person name="Simone D."/>
            <person name="Lopez-Fernandez M."/>
            <person name="Wu X."/>
            <person name="de Brujin I."/>
            <person name="Lundin D."/>
            <person name="Andersson A."/>
            <person name="Bertilsson S."/>
            <person name="Dopson M."/>
        </authorList>
    </citation>
    <scope>NUCLEOTIDE SEQUENCE</scope>
    <source>
        <strain evidence="1">MM171B02396</strain>
    </source>
</reference>